<dbReference type="PANTHER" id="PTHR44068:SF11">
    <property type="entry name" value="GERANYL DIPHOSPHATE 2-C-METHYLTRANSFERASE"/>
    <property type="match status" value="1"/>
</dbReference>
<accession>A0A2A2H6W2</accession>
<dbReference type="InterPro" id="IPR029063">
    <property type="entry name" value="SAM-dependent_MTases_sf"/>
</dbReference>
<dbReference type="SUPFAM" id="SSF53335">
    <property type="entry name" value="S-adenosyl-L-methionine-dependent methyltransferases"/>
    <property type="match status" value="1"/>
</dbReference>
<organism evidence="2 3">
    <name type="scientific">Methanobacterium bryantii</name>
    <dbReference type="NCBI Taxonomy" id="2161"/>
    <lineage>
        <taxon>Archaea</taxon>
        <taxon>Methanobacteriati</taxon>
        <taxon>Methanobacteriota</taxon>
        <taxon>Methanomada group</taxon>
        <taxon>Methanobacteria</taxon>
        <taxon>Methanobacteriales</taxon>
        <taxon>Methanobacteriaceae</taxon>
        <taxon>Methanobacterium</taxon>
    </lineage>
</organism>
<keyword evidence="3" id="KW-1185">Reference proteome</keyword>
<dbReference type="AlphaFoldDB" id="A0A2A2H6W2"/>
<dbReference type="Gene3D" id="3.40.50.150">
    <property type="entry name" value="Vaccinia Virus protein VP39"/>
    <property type="match status" value="1"/>
</dbReference>
<sequence>MSKDYVHGYSEEESNRLLDQANTLADLLHSGTTYPAGSKVLEAGCGVGAQTIRLVKSSPEAKITSIDISEDSIMQAKELIKQNGFSNVEFQRADLLNLPFEDETFDHIFVCFVLEHLKDPIAALESLRRVLKKGGSITVIEGDHGSCYFYPETEESVKAWKCLIECQTGLDCNPMIGREIYPLLKNSGFENVQVSPKIVYVDASKPDLVEGFNKRTIIAMVEGVKEQAISSGMMDAESWKKGIEDLYKTTEHDGVFFYNFFKGTAVRD</sequence>
<evidence type="ECO:0000313" key="2">
    <source>
        <dbReference type="EMBL" id="PAV05044.1"/>
    </source>
</evidence>
<gene>
    <name evidence="2" type="ORF">ASJ80_12140</name>
</gene>
<dbReference type="Gene3D" id="6.10.140.1580">
    <property type="match status" value="2"/>
</dbReference>
<keyword evidence="2" id="KW-0808">Transferase</keyword>
<dbReference type="GO" id="GO:0008168">
    <property type="term" value="F:methyltransferase activity"/>
    <property type="evidence" value="ECO:0007669"/>
    <property type="project" value="UniProtKB-KW"/>
</dbReference>
<dbReference type="Pfam" id="PF13847">
    <property type="entry name" value="Methyltransf_31"/>
    <property type="match status" value="1"/>
</dbReference>
<name>A0A2A2H6W2_METBR</name>
<feature type="domain" description="Methyltransferase" evidence="1">
    <location>
        <begin position="37"/>
        <end position="161"/>
    </location>
</feature>
<comment type="caution">
    <text evidence="2">The sequence shown here is derived from an EMBL/GenBank/DDBJ whole genome shotgun (WGS) entry which is preliminary data.</text>
</comment>
<dbReference type="Proteomes" id="UP000217784">
    <property type="component" value="Unassembled WGS sequence"/>
</dbReference>
<dbReference type="OrthoDB" id="147504at2157"/>
<dbReference type="EMBL" id="LMVM01000012">
    <property type="protein sequence ID" value="PAV05044.1"/>
    <property type="molecule type" value="Genomic_DNA"/>
</dbReference>
<reference evidence="2 3" key="1">
    <citation type="journal article" date="2017" name="BMC Genomics">
        <title>Genomic analysis of methanogenic archaea reveals a shift towards energy conservation.</title>
        <authorList>
            <person name="Gilmore S.P."/>
            <person name="Henske J.K."/>
            <person name="Sexton J.A."/>
            <person name="Solomon K.V."/>
            <person name="Seppala S."/>
            <person name="Yoo J.I."/>
            <person name="Huyett L.M."/>
            <person name="Pressman A."/>
            <person name="Cogan J.Z."/>
            <person name="Kivenson V."/>
            <person name="Peng X."/>
            <person name="Tan Y."/>
            <person name="Valentine D.L."/>
            <person name="O'Malley M.A."/>
        </authorList>
    </citation>
    <scope>NUCLEOTIDE SEQUENCE [LARGE SCALE GENOMIC DNA]</scope>
    <source>
        <strain evidence="2 3">M.o.H.</strain>
    </source>
</reference>
<dbReference type="CDD" id="cd02440">
    <property type="entry name" value="AdoMet_MTases"/>
    <property type="match status" value="1"/>
</dbReference>
<evidence type="ECO:0000259" key="1">
    <source>
        <dbReference type="Pfam" id="PF13847"/>
    </source>
</evidence>
<dbReference type="InterPro" id="IPR025714">
    <property type="entry name" value="Methyltranfer_dom"/>
</dbReference>
<dbReference type="PANTHER" id="PTHR44068">
    <property type="entry name" value="ZGC:194242"/>
    <property type="match status" value="1"/>
</dbReference>
<protein>
    <submittedName>
        <fullName evidence="2">Methyltransferase type 11</fullName>
    </submittedName>
</protein>
<keyword evidence="2" id="KW-0489">Methyltransferase</keyword>
<dbReference type="InterPro" id="IPR050447">
    <property type="entry name" value="Erg6_SMT_methyltransf"/>
</dbReference>
<evidence type="ECO:0000313" key="3">
    <source>
        <dbReference type="Proteomes" id="UP000217784"/>
    </source>
</evidence>
<dbReference type="GO" id="GO:0032259">
    <property type="term" value="P:methylation"/>
    <property type="evidence" value="ECO:0007669"/>
    <property type="project" value="UniProtKB-KW"/>
</dbReference>
<proteinExistence type="predicted"/>
<dbReference type="RefSeq" id="WP_069584222.1">
    <property type="nucleotide sequence ID" value="NZ_LMVM01000012.1"/>
</dbReference>